<reference evidence="2 3" key="1">
    <citation type="submission" date="2005-12" db="EMBL/GenBank/DDBJ databases">
        <authorList>
            <person name="Moran M.A."/>
            <person name="Ferriera S."/>
            <person name="Johnson J."/>
            <person name="Kravitz S."/>
            <person name="Halpern A."/>
            <person name="Remington K."/>
            <person name="Beeson K."/>
            <person name="Tran B."/>
            <person name="Rogers Y.-H."/>
            <person name="Friedman R."/>
            <person name="Venter J.C."/>
        </authorList>
    </citation>
    <scope>NUCLEOTIDE SEQUENCE [LARGE SCALE GENOMIC DNA]</scope>
    <source>
        <strain evidence="3">ATCC BAA-591 / DSM 15170 / ISM</strain>
    </source>
</reference>
<accession>A3SNL2</accession>
<evidence type="ECO:0000256" key="1">
    <source>
        <dbReference type="SAM" id="SignalP"/>
    </source>
</evidence>
<proteinExistence type="predicted"/>
<protein>
    <recommendedName>
        <fullName evidence="4">NADH dehydrogenase subunit E</fullName>
    </recommendedName>
</protein>
<dbReference type="InterPro" id="IPR020349">
    <property type="entry name" value="Uncharacterised_14.7kDa"/>
</dbReference>
<dbReference type="AlphaFoldDB" id="A3SNL2"/>
<dbReference type="eggNOG" id="ENOG50330KF">
    <property type="taxonomic scope" value="Bacteria"/>
</dbReference>
<evidence type="ECO:0000313" key="2">
    <source>
        <dbReference type="EMBL" id="EAP76052.1"/>
    </source>
</evidence>
<sequence length="150" mass="16058">MKCKAGVFGSKETNMRLIKTALLGLTLAGATMASASAQPGLAKEKDINAGLLVVAVADKIRRECDSISARFFTARSYAQSLKDMASARGYSEAEIDSYINNDANQAAMRERRNAYFKSKGASNLDAQSLCVLGRAEISKKSQIGSLLKAK</sequence>
<keyword evidence="3" id="KW-1185">Reference proteome</keyword>
<feature type="chain" id="PRO_5002659146" description="NADH dehydrogenase subunit E" evidence="1">
    <location>
        <begin position="38"/>
        <end position="150"/>
    </location>
</feature>
<evidence type="ECO:0000313" key="3">
    <source>
        <dbReference type="Proteomes" id="UP000005954"/>
    </source>
</evidence>
<dbReference type="HOGENOM" id="CLU_123859_0_0_5"/>
<comment type="caution">
    <text evidence="2">The sequence shown here is derived from an EMBL/GenBank/DDBJ whole genome shotgun (WGS) entry which is preliminary data.</text>
</comment>
<dbReference type="EMBL" id="AALY01000002">
    <property type="protein sequence ID" value="EAP76052.1"/>
    <property type="molecule type" value="Genomic_DNA"/>
</dbReference>
<dbReference type="STRING" id="89187.ISM_14340"/>
<feature type="signal peptide" evidence="1">
    <location>
        <begin position="1"/>
        <end position="37"/>
    </location>
</feature>
<evidence type="ECO:0008006" key="4">
    <source>
        <dbReference type="Google" id="ProtNLM"/>
    </source>
</evidence>
<dbReference type="Pfam" id="PF17267">
    <property type="entry name" value="DUF5333"/>
    <property type="match status" value="1"/>
</dbReference>
<dbReference type="Proteomes" id="UP000005954">
    <property type="component" value="Unassembled WGS sequence"/>
</dbReference>
<keyword evidence="1" id="KW-0732">Signal</keyword>
<name>A3SNL2_ROSNI</name>
<gene>
    <name evidence="2" type="ORF">ISM_14340</name>
</gene>
<organism evidence="2 3">
    <name type="scientific">Roseovarius nubinhibens (strain ATCC BAA-591 / DSM 15170 / ISM)</name>
    <dbReference type="NCBI Taxonomy" id="89187"/>
    <lineage>
        <taxon>Bacteria</taxon>
        <taxon>Pseudomonadati</taxon>
        <taxon>Pseudomonadota</taxon>
        <taxon>Alphaproteobacteria</taxon>
        <taxon>Rhodobacterales</taxon>
        <taxon>Roseobacteraceae</taxon>
        <taxon>Roseovarius</taxon>
    </lineage>
</organism>